<feature type="compositionally biased region" description="Basic and acidic residues" evidence="10">
    <location>
        <begin position="459"/>
        <end position="471"/>
    </location>
</feature>
<protein>
    <recommendedName>
        <fullName evidence="3">Multidrug export protein MepA</fullName>
    </recommendedName>
</protein>
<dbReference type="EMBL" id="JANPWE010000003">
    <property type="protein sequence ID" value="MCR6545408.1"/>
    <property type="molecule type" value="Genomic_DNA"/>
</dbReference>
<comment type="caution">
    <text evidence="12">The sequence shown here is derived from an EMBL/GenBank/DDBJ whole genome shotgun (WGS) entry which is preliminary data.</text>
</comment>
<feature type="transmembrane region" description="Helical" evidence="11">
    <location>
        <begin position="169"/>
        <end position="190"/>
    </location>
</feature>
<comment type="subcellular location">
    <subcellularLocation>
        <location evidence="1">Cell membrane</location>
        <topology evidence="1">Multi-pass membrane protein</topology>
    </subcellularLocation>
</comment>
<accession>A0ABT1Y4C6</accession>
<name>A0ABT1Y4C6_9FIRM</name>
<evidence type="ECO:0000256" key="4">
    <source>
        <dbReference type="ARBA" id="ARBA00022448"/>
    </source>
</evidence>
<keyword evidence="9" id="KW-0046">Antibiotic resistance</keyword>
<comment type="similarity">
    <text evidence="2">Belongs to the multi antimicrobial extrusion (MATE) (TC 2.A.66.1) family. MepA subfamily.</text>
</comment>
<evidence type="ECO:0000256" key="9">
    <source>
        <dbReference type="ARBA" id="ARBA00023251"/>
    </source>
</evidence>
<dbReference type="PANTHER" id="PTHR43823">
    <property type="entry name" value="SPORULATION PROTEIN YKVU"/>
    <property type="match status" value="1"/>
</dbReference>
<feature type="transmembrane region" description="Helical" evidence="11">
    <location>
        <begin position="136"/>
        <end position="157"/>
    </location>
</feature>
<sequence length="485" mass="52542">MVTTRKLGTDQPLKLLISFSIPATVGMLVQAMYNVISRIFIGNSVGTLGIAGITVAFPAMMIQMAFGFMIGMGATTLVSIRLGQNKKDEAEKIIGTTVLLLVLVSLLITVFGLHFLEPMLRLFGASEQVLPYAKDYLHIVLLGTVVGLMGFGMNNFIRAEGNPKKAMVTMLMGSVSNIILSPIFISLLGWGMKGAGIATVISQGISASWILLHFARGKGELKIRKKYLRIDPKLSTSIMYFGLSPFTMQLAQSLLNAVMNTNLRTYGGDMAISGMGIVVALMSLIMMPIMGINTGAQPLIGYNYGARKFDRVKEFLKYSIIAATVIAVIGFIFIRMFPTQLIAIFSSKDQALIDFGSKALVNFLIFLPIVGFQIVGAGYFQAIGKPVTAMILSLSRQLLVFIPMLLILPKFLGLNGVIASGPVADLISTIITGIWLAFALQDLNRKIQSNMNIGSKGTKGTEDDKKPEKGALPKIINEKQLVPEK</sequence>
<feature type="transmembrane region" description="Helical" evidence="11">
    <location>
        <begin position="48"/>
        <end position="72"/>
    </location>
</feature>
<dbReference type="NCBIfam" id="TIGR00797">
    <property type="entry name" value="matE"/>
    <property type="match status" value="1"/>
</dbReference>
<proteinExistence type="inferred from homology"/>
<evidence type="ECO:0000256" key="11">
    <source>
        <dbReference type="SAM" id="Phobius"/>
    </source>
</evidence>
<feature type="transmembrane region" description="Helical" evidence="11">
    <location>
        <begin position="315"/>
        <end position="337"/>
    </location>
</feature>
<evidence type="ECO:0000256" key="5">
    <source>
        <dbReference type="ARBA" id="ARBA00022475"/>
    </source>
</evidence>
<feature type="transmembrane region" description="Helical" evidence="11">
    <location>
        <begin position="12"/>
        <end position="36"/>
    </location>
</feature>
<dbReference type="PIRSF" id="PIRSF006603">
    <property type="entry name" value="DinF"/>
    <property type="match status" value="1"/>
</dbReference>
<evidence type="ECO:0000256" key="10">
    <source>
        <dbReference type="SAM" id="MobiDB-lite"/>
    </source>
</evidence>
<evidence type="ECO:0000256" key="3">
    <source>
        <dbReference type="ARBA" id="ARBA00022106"/>
    </source>
</evidence>
<evidence type="ECO:0000256" key="1">
    <source>
        <dbReference type="ARBA" id="ARBA00004651"/>
    </source>
</evidence>
<dbReference type="Proteomes" id="UP001524944">
    <property type="component" value="Unassembled WGS sequence"/>
</dbReference>
<feature type="transmembrane region" description="Helical" evidence="11">
    <location>
        <begin position="196"/>
        <end position="217"/>
    </location>
</feature>
<dbReference type="InterPro" id="IPR045070">
    <property type="entry name" value="MATE_MepA-like"/>
</dbReference>
<feature type="region of interest" description="Disordered" evidence="10">
    <location>
        <begin position="454"/>
        <end position="485"/>
    </location>
</feature>
<evidence type="ECO:0000256" key="8">
    <source>
        <dbReference type="ARBA" id="ARBA00023136"/>
    </source>
</evidence>
<dbReference type="InterPro" id="IPR002528">
    <property type="entry name" value="MATE_fam"/>
</dbReference>
<organism evidence="12 13">
    <name type="scientific">Dehalobacterium formicoaceticum</name>
    <dbReference type="NCBI Taxonomy" id="51515"/>
    <lineage>
        <taxon>Bacteria</taxon>
        <taxon>Bacillati</taxon>
        <taxon>Bacillota</taxon>
        <taxon>Clostridia</taxon>
        <taxon>Eubacteriales</taxon>
        <taxon>Peptococcaceae</taxon>
        <taxon>Dehalobacterium</taxon>
    </lineage>
</organism>
<feature type="transmembrane region" description="Helical" evidence="11">
    <location>
        <begin position="414"/>
        <end position="440"/>
    </location>
</feature>
<evidence type="ECO:0000313" key="13">
    <source>
        <dbReference type="Proteomes" id="UP001524944"/>
    </source>
</evidence>
<dbReference type="InterPro" id="IPR048279">
    <property type="entry name" value="MdtK-like"/>
</dbReference>
<reference evidence="12 13" key="1">
    <citation type="submission" date="2022-08" db="EMBL/GenBank/DDBJ databases">
        <title>Proteogenomics of the novel Dehalobacterium formicoaceticum strain EZ94 highlights a key role of methyltransferases during anaerobic dichloromethane degradation.</title>
        <authorList>
            <person name="Wasmund K."/>
        </authorList>
    </citation>
    <scope>NUCLEOTIDE SEQUENCE [LARGE SCALE GENOMIC DNA]</scope>
    <source>
        <strain evidence="12 13">EZ94</strain>
    </source>
</reference>
<dbReference type="RefSeq" id="WP_257913079.1">
    <property type="nucleotide sequence ID" value="NZ_JANPWE010000003.1"/>
</dbReference>
<feature type="transmembrane region" description="Helical" evidence="11">
    <location>
        <begin position="93"/>
        <end position="116"/>
    </location>
</feature>
<keyword evidence="8 11" id="KW-0472">Membrane</keyword>
<keyword evidence="7 11" id="KW-1133">Transmembrane helix</keyword>
<evidence type="ECO:0000313" key="12">
    <source>
        <dbReference type="EMBL" id="MCR6545408.1"/>
    </source>
</evidence>
<feature type="transmembrane region" description="Helical" evidence="11">
    <location>
        <begin position="271"/>
        <end position="294"/>
    </location>
</feature>
<keyword evidence="4" id="KW-0813">Transport</keyword>
<evidence type="ECO:0000256" key="2">
    <source>
        <dbReference type="ARBA" id="ARBA00008417"/>
    </source>
</evidence>
<gene>
    <name evidence="12" type="ORF">NVS47_07745</name>
</gene>
<evidence type="ECO:0000256" key="6">
    <source>
        <dbReference type="ARBA" id="ARBA00022692"/>
    </source>
</evidence>
<dbReference type="InterPro" id="IPR051327">
    <property type="entry name" value="MATE_MepA_subfamily"/>
</dbReference>
<feature type="transmembrane region" description="Helical" evidence="11">
    <location>
        <begin position="238"/>
        <end position="259"/>
    </location>
</feature>
<dbReference type="PANTHER" id="PTHR43823:SF3">
    <property type="entry name" value="MULTIDRUG EXPORT PROTEIN MEPA"/>
    <property type="match status" value="1"/>
</dbReference>
<keyword evidence="6 11" id="KW-0812">Transmembrane</keyword>
<keyword evidence="13" id="KW-1185">Reference proteome</keyword>
<feature type="transmembrane region" description="Helical" evidence="11">
    <location>
        <begin position="359"/>
        <end position="380"/>
    </location>
</feature>
<feature type="transmembrane region" description="Helical" evidence="11">
    <location>
        <begin position="387"/>
        <end position="408"/>
    </location>
</feature>
<dbReference type="Pfam" id="PF01554">
    <property type="entry name" value="MatE"/>
    <property type="match status" value="2"/>
</dbReference>
<keyword evidence="5" id="KW-1003">Cell membrane</keyword>
<dbReference type="CDD" id="cd13143">
    <property type="entry name" value="MATE_MepA_like"/>
    <property type="match status" value="1"/>
</dbReference>
<evidence type="ECO:0000256" key="7">
    <source>
        <dbReference type="ARBA" id="ARBA00022989"/>
    </source>
</evidence>